<dbReference type="EMBL" id="VSWD01000013">
    <property type="protein sequence ID" value="KAK3084378.1"/>
    <property type="molecule type" value="Genomic_DNA"/>
</dbReference>
<evidence type="ECO:0000256" key="2">
    <source>
        <dbReference type="ARBA" id="ARBA00022525"/>
    </source>
</evidence>
<protein>
    <recommendedName>
        <fullName evidence="3">C1q domain-containing protein</fullName>
    </recommendedName>
</protein>
<dbReference type="PANTHER" id="PTHR15427:SF33">
    <property type="entry name" value="COLLAGEN IV NC1 DOMAIN-CONTAINING PROTEIN"/>
    <property type="match status" value="1"/>
</dbReference>
<dbReference type="AlphaFoldDB" id="A0AA88XH11"/>
<comment type="caution">
    <text evidence="4">The sequence shown here is derived from an EMBL/GenBank/DDBJ whole genome shotgun (WGS) entry which is preliminary data.</text>
</comment>
<evidence type="ECO:0000313" key="5">
    <source>
        <dbReference type="Proteomes" id="UP001186944"/>
    </source>
</evidence>
<dbReference type="SUPFAM" id="SSF49842">
    <property type="entry name" value="TNF-like"/>
    <property type="match status" value="1"/>
</dbReference>
<evidence type="ECO:0000256" key="1">
    <source>
        <dbReference type="ARBA" id="ARBA00004613"/>
    </source>
</evidence>
<dbReference type="PANTHER" id="PTHR15427">
    <property type="entry name" value="EMILIN ELASTIN MICROFIBRIL INTERFACE-LOCATED PROTEIN ELASTIN MICROFIBRIL INTERFACER"/>
    <property type="match status" value="1"/>
</dbReference>
<gene>
    <name evidence="4" type="ORF">FSP39_012509</name>
</gene>
<dbReference type="SMART" id="SM00110">
    <property type="entry name" value="C1Q"/>
    <property type="match status" value="1"/>
</dbReference>
<feature type="domain" description="C1q" evidence="3">
    <location>
        <begin position="1"/>
        <end position="128"/>
    </location>
</feature>
<dbReference type="PROSITE" id="PS50871">
    <property type="entry name" value="C1Q"/>
    <property type="match status" value="1"/>
</dbReference>
<dbReference type="InterPro" id="IPR008983">
    <property type="entry name" value="Tumour_necrosis_fac-like_dom"/>
</dbReference>
<feature type="non-terminal residue" evidence="4">
    <location>
        <position position="1"/>
    </location>
</feature>
<sequence>KRMVAFSAYLETAIKTTSTNTKVVFGKTRTNIGNAYDPTTGVFTAPIAGVYVFHWTIMVLSGKHSDINIQVNGKNQVLLYGNAKSYPNWYSPSQSYVADLRKGDTVNLSPGGSGGYIHAYSTFTGYKL</sequence>
<comment type="subcellular location">
    <subcellularLocation>
        <location evidence="1">Secreted</location>
    </subcellularLocation>
</comment>
<evidence type="ECO:0000259" key="3">
    <source>
        <dbReference type="PROSITE" id="PS50871"/>
    </source>
</evidence>
<evidence type="ECO:0000313" key="4">
    <source>
        <dbReference type="EMBL" id="KAK3084378.1"/>
    </source>
</evidence>
<proteinExistence type="predicted"/>
<dbReference type="PRINTS" id="PR00007">
    <property type="entry name" value="COMPLEMNTC1Q"/>
</dbReference>
<dbReference type="InterPro" id="IPR050392">
    <property type="entry name" value="Collagen/C1q_domain"/>
</dbReference>
<keyword evidence="5" id="KW-1185">Reference proteome</keyword>
<accession>A0AA88XH11</accession>
<dbReference type="Pfam" id="PF00386">
    <property type="entry name" value="C1q"/>
    <property type="match status" value="1"/>
</dbReference>
<dbReference type="InterPro" id="IPR001073">
    <property type="entry name" value="C1q_dom"/>
</dbReference>
<keyword evidence="2" id="KW-0964">Secreted</keyword>
<name>A0AA88XH11_PINIB</name>
<dbReference type="Proteomes" id="UP001186944">
    <property type="component" value="Unassembled WGS sequence"/>
</dbReference>
<organism evidence="4 5">
    <name type="scientific">Pinctada imbricata</name>
    <name type="common">Atlantic pearl-oyster</name>
    <name type="synonym">Pinctada martensii</name>
    <dbReference type="NCBI Taxonomy" id="66713"/>
    <lineage>
        <taxon>Eukaryota</taxon>
        <taxon>Metazoa</taxon>
        <taxon>Spiralia</taxon>
        <taxon>Lophotrochozoa</taxon>
        <taxon>Mollusca</taxon>
        <taxon>Bivalvia</taxon>
        <taxon>Autobranchia</taxon>
        <taxon>Pteriomorphia</taxon>
        <taxon>Pterioida</taxon>
        <taxon>Pterioidea</taxon>
        <taxon>Pteriidae</taxon>
        <taxon>Pinctada</taxon>
    </lineage>
</organism>
<dbReference type="Gene3D" id="2.60.120.40">
    <property type="match status" value="1"/>
</dbReference>
<reference evidence="4" key="1">
    <citation type="submission" date="2019-08" db="EMBL/GenBank/DDBJ databases">
        <title>The improved chromosome-level genome for the pearl oyster Pinctada fucata martensii using PacBio sequencing and Hi-C.</title>
        <authorList>
            <person name="Zheng Z."/>
        </authorList>
    </citation>
    <scope>NUCLEOTIDE SEQUENCE</scope>
    <source>
        <strain evidence="4">ZZ-2019</strain>
        <tissue evidence="4">Adductor muscle</tissue>
    </source>
</reference>
<dbReference type="GO" id="GO:0005581">
    <property type="term" value="C:collagen trimer"/>
    <property type="evidence" value="ECO:0007669"/>
    <property type="project" value="UniProtKB-KW"/>
</dbReference>